<accession>A0ABP8V1K1</accession>
<sequence length="87" mass="10029">MLAQGGYYFASQMAAEKQAVENTAASLKGEEKIRLMRQAKERVQTYPQDETRRENVESDWCQIIIESVFEKLVSEYGAFEMAELTEQ</sequence>
<organism evidence="1 2">
    <name type="scientific">Kistimonas scapharcae</name>
    <dbReference type="NCBI Taxonomy" id="1036133"/>
    <lineage>
        <taxon>Bacteria</taxon>
        <taxon>Pseudomonadati</taxon>
        <taxon>Pseudomonadota</taxon>
        <taxon>Gammaproteobacteria</taxon>
        <taxon>Oceanospirillales</taxon>
        <taxon>Endozoicomonadaceae</taxon>
        <taxon>Kistimonas</taxon>
    </lineage>
</organism>
<comment type="caution">
    <text evidence="1">The sequence shown here is derived from an EMBL/GenBank/DDBJ whole genome shotgun (WGS) entry which is preliminary data.</text>
</comment>
<name>A0ABP8V1K1_9GAMM</name>
<evidence type="ECO:0000313" key="1">
    <source>
        <dbReference type="EMBL" id="GAA4649884.1"/>
    </source>
</evidence>
<proteinExistence type="predicted"/>
<gene>
    <name evidence="1" type="ORF">GCM10023116_21650</name>
</gene>
<dbReference type="Proteomes" id="UP001500604">
    <property type="component" value="Unassembled WGS sequence"/>
</dbReference>
<dbReference type="RefSeq" id="WP_345195903.1">
    <property type="nucleotide sequence ID" value="NZ_BAABFL010000330.1"/>
</dbReference>
<keyword evidence="2" id="KW-1185">Reference proteome</keyword>
<evidence type="ECO:0000313" key="2">
    <source>
        <dbReference type="Proteomes" id="UP001500604"/>
    </source>
</evidence>
<reference evidence="2" key="1">
    <citation type="journal article" date="2019" name="Int. J. Syst. Evol. Microbiol.">
        <title>The Global Catalogue of Microorganisms (GCM) 10K type strain sequencing project: providing services to taxonomists for standard genome sequencing and annotation.</title>
        <authorList>
            <consortium name="The Broad Institute Genomics Platform"/>
            <consortium name="The Broad Institute Genome Sequencing Center for Infectious Disease"/>
            <person name="Wu L."/>
            <person name="Ma J."/>
        </authorList>
    </citation>
    <scope>NUCLEOTIDE SEQUENCE [LARGE SCALE GENOMIC DNA]</scope>
    <source>
        <strain evidence="2">JCM 17805</strain>
    </source>
</reference>
<protein>
    <submittedName>
        <fullName evidence="1">Uncharacterized protein</fullName>
    </submittedName>
</protein>
<dbReference type="EMBL" id="BAABFL010000330">
    <property type="protein sequence ID" value="GAA4649884.1"/>
    <property type="molecule type" value="Genomic_DNA"/>
</dbReference>